<dbReference type="Gene3D" id="3.90.1150.10">
    <property type="entry name" value="Aspartate Aminotransferase, domain 1"/>
    <property type="match status" value="1"/>
</dbReference>
<dbReference type="EMBL" id="CP012333">
    <property type="protein sequence ID" value="AKU95457.1"/>
    <property type="molecule type" value="Genomic_DNA"/>
</dbReference>
<dbReference type="SUPFAM" id="SSF53383">
    <property type="entry name" value="PLP-dependent transferases"/>
    <property type="match status" value="1"/>
</dbReference>
<evidence type="ECO:0000313" key="4">
    <source>
        <dbReference type="Proteomes" id="UP000064967"/>
    </source>
</evidence>
<dbReference type="Gene3D" id="3.40.640.10">
    <property type="entry name" value="Type I PLP-dependent aspartate aminotransferase-like (Major domain)"/>
    <property type="match status" value="1"/>
</dbReference>
<dbReference type="Proteomes" id="UP000064967">
    <property type="component" value="Chromosome"/>
</dbReference>
<reference evidence="3 4" key="1">
    <citation type="submission" date="2015-08" db="EMBL/GenBank/DDBJ databases">
        <authorList>
            <person name="Babu N.S."/>
            <person name="Beckwith C.J."/>
            <person name="Beseler K.G."/>
            <person name="Brison A."/>
            <person name="Carone J.V."/>
            <person name="Caskin T.P."/>
            <person name="Diamond M."/>
            <person name="Durham M.E."/>
            <person name="Foxe J.M."/>
            <person name="Go M."/>
            <person name="Henderson B.A."/>
            <person name="Jones I.B."/>
            <person name="McGettigan J.A."/>
            <person name="Micheletti S.J."/>
            <person name="Nasrallah M.E."/>
            <person name="Ortiz D."/>
            <person name="Piller C.R."/>
            <person name="Privatt S.R."/>
            <person name="Schneider S.L."/>
            <person name="Sharp S."/>
            <person name="Smith T.C."/>
            <person name="Stanton J.D."/>
            <person name="Ullery H.E."/>
            <person name="Wilson R.J."/>
            <person name="Serrano M.G."/>
            <person name="Buck G."/>
            <person name="Lee V."/>
            <person name="Wang Y."/>
            <person name="Carvalho R."/>
            <person name="Voegtly L."/>
            <person name="Shi R."/>
            <person name="Duckworth R."/>
            <person name="Johnson A."/>
            <person name="Loviza R."/>
            <person name="Walstead R."/>
            <person name="Shah Z."/>
            <person name="Kiflezghi M."/>
            <person name="Wade K."/>
            <person name="Ball S.L."/>
            <person name="Bradley K.W."/>
            <person name="Asai D.J."/>
            <person name="Bowman C.A."/>
            <person name="Russell D.A."/>
            <person name="Pope W.H."/>
            <person name="Jacobs-Sera D."/>
            <person name="Hendrix R.W."/>
            <person name="Hatfull G.F."/>
        </authorList>
    </citation>
    <scope>NUCLEOTIDE SEQUENCE [LARGE SCALE GENOMIC DNA]</scope>
    <source>
        <strain evidence="3 4">DSM 27648</strain>
    </source>
</reference>
<dbReference type="STRING" id="1391654.AKJ09_02121"/>
<dbReference type="InterPro" id="IPR015424">
    <property type="entry name" value="PyrdxlP-dep_Trfase"/>
</dbReference>
<dbReference type="AlphaFoldDB" id="A0A0K1PPK9"/>
<evidence type="ECO:0000313" key="3">
    <source>
        <dbReference type="EMBL" id="AKU95457.1"/>
    </source>
</evidence>
<dbReference type="InterPro" id="IPR015422">
    <property type="entry name" value="PyrdxlP-dep_Trfase_small"/>
</dbReference>
<keyword evidence="1" id="KW-0663">Pyridoxal phosphate</keyword>
<dbReference type="RefSeq" id="WP_146646901.1">
    <property type="nucleotide sequence ID" value="NZ_CP012333.1"/>
</dbReference>
<gene>
    <name evidence="3" type="ORF">AKJ09_02121</name>
</gene>
<evidence type="ECO:0000259" key="2">
    <source>
        <dbReference type="Pfam" id="PF00266"/>
    </source>
</evidence>
<dbReference type="Pfam" id="PF00266">
    <property type="entry name" value="Aminotran_5"/>
    <property type="match status" value="1"/>
</dbReference>
<organism evidence="3 4">
    <name type="scientific">Labilithrix luteola</name>
    <dbReference type="NCBI Taxonomy" id="1391654"/>
    <lineage>
        <taxon>Bacteria</taxon>
        <taxon>Pseudomonadati</taxon>
        <taxon>Myxococcota</taxon>
        <taxon>Polyangia</taxon>
        <taxon>Polyangiales</taxon>
        <taxon>Labilitrichaceae</taxon>
        <taxon>Labilithrix</taxon>
    </lineage>
</organism>
<accession>A0A0K1PPK9</accession>
<feature type="domain" description="Aminotransferase class V" evidence="2">
    <location>
        <begin position="57"/>
        <end position="314"/>
    </location>
</feature>
<sequence length="387" mass="43316">MSYKHHFRRFLEADPERIHFAAHSHHLWPDASFEGHVQAWQDAARLADQKWEAIFANVIPRAQGHVAKRLGLSNPKTIAFAPNTHEFFVRILSCLPTSRTPRVLTSDSEFHSFSRQAARLEEDGLLEVVRVPTQPFATFGERFAEQATKGEFDLVYVSHVFFNSGYAVPNLESLIGNVRPETFVVIDGYHAFGALPVDLAKLENRVFYVAGGYKYAMAGEGGCFLHAPPGYGERPRNTGWYASFGALAHAQSNSVAYAPDGGRFMGATFDPSALYRFNAVMDWLDRENITVERIHAHSHGLQELFVEELRKTTIVLRESQLVVPLAETSRGQFLTFDTPAAADIHDRLLGSNVVTDVRGNRLRFGFGLYHDEQDVIRGLGRIDAALS</sequence>
<evidence type="ECO:0000256" key="1">
    <source>
        <dbReference type="ARBA" id="ARBA00022898"/>
    </source>
</evidence>
<dbReference type="InterPro" id="IPR015421">
    <property type="entry name" value="PyrdxlP-dep_Trfase_major"/>
</dbReference>
<dbReference type="InterPro" id="IPR000192">
    <property type="entry name" value="Aminotrans_V_dom"/>
</dbReference>
<name>A0A0K1PPK9_9BACT</name>
<dbReference type="PATRIC" id="fig|1391654.3.peg.2136"/>
<dbReference type="OrthoDB" id="5501089at2"/>
<dbReference type="KEGG" id="llu:AKJ09_02121"/>
<protein>
    <recommendedName>
        <fullName evidence="2">Aminotransferase class V domain-containing protein</fullName>
    </recommendedName>
</protein>
<keyword evidence="4" id="KW-1185">Reference proteome</keyword>
<proteinExistence type="predicted"/>